<feature type="region of interest" description="Disordered" evidence="1">
    <location>
        <begin position="1"/>
        <end position="24"/>
    </location>
</feature>
<geneLocation type="plasmid" evidence="2 3">
    <name>unnamed5</name>
</geneLocation>
<reference evidence="2 3" key="2">
    <citation type="journal article" date="2022" name="Arch. Microbiol.">
        <title>Rhodococcus pseudokoreensis sp. nov. isolated from the rhizosphere of young M26 apple rootstocks.</title>
        <authorList>
            <person name="Kampfer P."/>
            <person name="Glaeser S.P."/>
            <person name="Blom J."/>
            <person name="Wolf J."/>
            <person name="Benning S."/>
            <person name="Schloter M."/>
            <person name="Neumann-Schaal M."/>
        </authorList>
    </citation>
    <scope>NUCLEOTIDE SEQUENCE [LARGE SCALE GENOMIC DNA]</scope>
    <source>
        <strain evidence="2 3">R79</strain>
    </source>
</reference>
<keyword evidence="2" id="KW-0614">Plasmid</keyword>
<keyword evidence="3" id="KW-1185">Reference proteome</keyword>
<reference evidence="2 3" key="1">
    <citation type="journal article" date="2021" name="Microbiol. Resour. Announc.">
        <title>Complete Genome Sequences of Two Rhodococcus sp. Strains with Large and Linear Chromosomes, Isolated from Apple Rhizosphere.</title>
        <authorList>
            <person name="Benning S."/>
            <person name="Brugnone N."/>
            <person name="Siani R."/>
            <person name="Kublik S."/>
            <person name="Schloter M."/>
            <person name="Rad V."/>
        </authorList>
    </citation>
    <scope>NUCLEOTIDE SEQUENCE [LARGE SCALE GENOMIC DNA]</scope>
    <source>
        <strain evidence="2 3">R79</strain>
    </source>
</reference>
<accession>A0A974VYB8</accession>
<dbReference type="SUPFAM" id="SSF46689">
    <property type="entry name" value="Homeodomain-like"/>
    <property type="match status" value="1"/>
</dbReference>
<proteinExistence type="predicted"/>
<evidence type="ECO:0000313" key="3">
    <source>
        <dbReference type="Proteomes" id="UP000662986"/>
    </source>
</evidence>
<sequence length="143" mass="15769">MSSEETADRMDPVGVRPGEVPDPQVAEKAVRRTFTAKYKLAVVEEYERADHGERGAILRRENLYSSLLTEWRRQRDRGALAGLSVPRGPKPAAGPTESGLAAENARLTAELEQARDVIRIQGELSALLEKLSSSSVENRGSRR</sequence>
<evidence type="ECO:0000313" key="2">
    <source>
        <dbReference type="EMBL" id="QSE87511.1"/>
    </source>
</evidence>
<gene>
    <name evidence="2" type="ORF">JWS13_00115</name>
</gene>
<protein>
    <recommendedName>
        <fullName evidence="4">Transposase</fullName>
    </recommendedName>
</protein>
<dbReference type="EMBL" id="CP070614">
    <property type="protein sequence ID" value="QSE87511.1"/>
    <property type="molecule type" value="Genomic_DNA"/>
</dbReference>
<organism evidence="2 3">
    <name type="scientific">Rhodococcus pseudokoreensis</name>
    <dbReference type="NCBI Taxonomy" id="2811421"/>
    <lineage>
        <taxon>Bacteria</taxon>
        <taxon>Bacillati</taxon>
        <taxon>Actinomycetota</taxon>
        <taxon>Actinomycetes</taxon>
        <taxon>Mycobacteriales</taxon>
        <taxon>Nocardiaceae</taxon>
        <taxon>Rhodococcus</taxon>
    </lineage>
</organism>
<feature type="region of interest" description="Disordered" evidence="1">
    <location>
        <begin position="80"/>
        <end position="100"/>
    </location>
</feature>
<evidence type="ECO:0000256" key="1">
    <source>
        <dbReference type="SAM" id="MobiDB-lite"/>
    </source>
</evidence>
<dbReference type="Proteomes" id="UP000662986">
    <property type="component" value="Plasmid unnamed5"/>
</dbReference>
<dbReference type="RefSeq" id="WP_012687137.1">
    <property type="nucleotide sequence ID" value="NZ_CP070614.1"/>
</dbReference>
<evidence type="ECO:0008006" key="4">
    <source>
        <dbReference type="Google" id="ProtNLM"/>
    </source>
</evidence>
<name>A0A974VYB8_9NOCA</name>
<dbReference type="InterPro" id="IPR009057">
    <property type="entry name" value="Homeodomain-like_sf"/>
</dbReference>
<feature type="compositionally biased region" description="Basic and acidic residues" evidence="1">
    <location>
        <begin position="1"/>
        <end position="11"/>
    </location>
</feature>